<dbReference type="Pfam" id="PF14559">
    <property type="entry name" value="TPR_19"/>
    <property type="match status" value="1"/>
</dbReference>
<evidence type="ECO:0000256" key="1">
    <source>
        <dbReference type="PROSITE-ProRule" id="PRU00339"/>
    </source>
</evidence>
<organism evidence="2 3">
    <name type="scientific">Azospirillum doebereinerae</name>
    <dbReference type="NCBI Taxonomy" id="92933"/>
    <lineage>
        <taxon>Bacteria</taxon>
        <taxon>Pseudomonadati</taxon>
        <taxon>Pseudomonadota</taxon>
        <taxon>Alphaproteobacteria</taxon>
        <taxon>Rhodospirillales</taxon>
        <taxon>Azospirillaceae</taxon>
        <taxon>Azospirillum</taxon>
    </lineage>
</organism>
<feature type="repeat" description="TPR" evidence="1">
    <location>
        <begin position="98"/>
        <end position="131"/>
    </location>
</feature>
<dbReference type="InterPro" id="IPR019734">
    <property type="entry name" value="TPR_rpt"/>
</dbReference>
<keyword evidence="1" id="KW-0802">TPR repeat</keyword>
<dbReference type="Gene3D" id="3.40.50.2000">
    <property type="entry name" value="Glycogen Phosphorylase B"/>
    <property type="match status" value="1"/>
</dbReference>
<dbReference type="AlphaFoldDB" id="A0A433J6K5"/>
<dbReference type="SMART" id="SM00028">
    <property type="entry name" value="TPR"/>
    <property type="match status" value="4"/>
</dbReference>
<protein>
    <submittedName>
        <fullName evidence="2">Tetratricopeptide repeat protein</fullName>
    </submittedName>
</protein>
<dbReference type="Pfam" id="PF13432">
    <property type="entry name" value="TPR_16"/>
    <property type="match status" value="1"/>
</dbReference>
<comment type="caution">
    <text evidence="2">The sequence shown here is derived from an EMBL/GenBank/DDBJ whole genome shotgun (WGS) entry which is preliminary data.</text>
</comment>
<sequence>MPPGRPTTFQVVLRTALPDWADPKKTVWMMEHTTQHAAGLYRAGQIEQALTVLDMVLRAAPQDWMAHNMRGVILCRLGRPAEAEPIFKRILTVDPGFAEGWFNLGLARRALGAVEGAVRGLRTAVLLQPAQPAFSSELGVFQHGQGVLDDAVRHLGRLVLLRPDQAPDCLNVAVSLMSNSFYAEAERFLRRGLALDPDGVDLAMRLGQVLLSQGRSGEARDLLEPLARRVPGNAEVDRTLDRARLACAISGDQGRPELPGGVVVRGPFSVLSGYGDLAQRFVRSMAGQGTPLRLLGLTGTEGWRPPEGGADTPIRPRAALSFLTPLLVEPIPGVPTVNYTMFEGTSIPPSWARANAAHDLVVVPTESSRLAWIEAGHPEDRLRVCPPGIQPHPGDEAEAPRGIIGPGGRPIADFRVRILNISDFIARKNIDGLLRVWLRATRADDDAILILKLGKGGPTLNQDVGRMLERTMRHVGRRFEEAAPIAAMMGRYDENGISSLYALATHYWSLSHGEGWDLPITRAGAKGLGLIAPRNSAYTAYLDDEIAHLIPCTTGPAWMPYSDAIYPPFQGIDWWHPDEDVAADLLTKVVRGGLEPRDPRPCLLERFAWERRTRDLLGVLDEV</sequence>
<dbReference type="PROSITE" id="PS50005">
    <property type="entry name" value="TPR"/>
    <property type="match status" value="1"/>
</dbReference>
<dbReference type="EMBL" id="RZIJ01000013">
    <property type="protein sequence ID" value="RUQ68827.1"/>
    <property type="molecule type" value="Genomic_DNA"/>
</dbReference>
<dbReference type="OrthoDB" id="7294548at2"/>
<evidence type="ECO:0000313" key="2">
    <source>
        <dbReference type="EMBL" id="RUQ68827.1"/>
    </source>
</evidence>
<proteinExistence type="predicted"/>
<dbReference type="PANTHER" id="PTHR46656:SF3">
    <property type="entry name" value="PUTATIVE-RELATED"/>
    <property type="match status" value="1"/>
</dbReference>
<dbReference type="SUPFAM" id="SSF53756">
    <property type="entry name" value="UDP-Glycosyltransferase/glycogen phosphorylase"/>
    <property type="match status" value="1"/>
</dbReference>
<name>A0A433J6K5_9PROT</name>
<dbReference type="InterPro" id="IPR011990">
    <property type="entry name" value="TPR-like_helical_dom_sf"/>
</dbReference>
<dbReference type="Proteomes" id="UP000280346">
    <property type="component" value="Unassembled WGS sequence"/>
</dbReference>
<evidence type="ECO:0000313" key="3">
    <source>
        <dbReference type="Proteomes" id="UP000280346"/>
    </source>
</evidence>
<dbReference type="SUPFAM" id="SSF48452">
    <property type="entry name" value="TPR-like"/>
    <property type="match status" value="1"/>
</dbReference>
<reference evidence="2 3" key="1">
    <citation type="submission" date="2018-12" db="EMBL/GenBank/DDBJ databases">
        <authorList>
            <person name="Yang Y."/>
        </authorList>
    </citation>
    <scope>NUCLEOTIDE SEQUENCE [LARGE SCALE GENOMIC DNA]</scope>
    <source>
        <strain evidence="2 3">GSF71</strain>
    </source>
</reference>
<keyword evidence="3" id="KW-1185">Reference proteome</keyword>
<dbReference type="PANTHER" id="PTHR46656">
    <property type="entry name" value="PUTATIVE-RELATED"/>
    <property type="match status" value="1"/>
</dbReference>
<gene>
    <name evidence="2" type="ORF">EJ913_16735</name>
</gene>
<accession>A0A433J6K5</accession>
<dbReference type="Gene3D" id="1.25.40.10">
    <property type="entry name" value="Tetratricopeptide repeat domain"/>
    <property type="match status" value="1"/>
</dbReference>